<dbReference type="PANTHER" id="PTHR32097">
    <property type="entry name" value="CAMP-BINDING PROTEIN 1-RELATED"/>
    <property type="match status" value="1"/>
</dbReference>
<accession>A0A5M5PMU1</accession>
<organism evidence="3 4">
    <name type="scientific">Bacteroides fragilis</name>
    <dbReference type="NCBI Taxonomy" id="817"/>
    <lineage>
        <taxon>Bacteria</taxon>
        <taxon>Pseudomonadati</taxon>
        <taxon>Bacteroidota</taxon>
        <taxon>Bacteroidia</taxon>
        <taxon>Bacteroidales</taxon>
        <taxon>Bacteroidaceae</taxon>
        <taxon>Bacteroides</taxon>
    </lineage>
</organism>
<dbReference type="GO" id="GO:0046690">
    <property type="term" value="P:response to tellurium ion"/>
    <property type="evidence" value="ECO:0007669"/>
    <property type="project" value="UniProtKB-KW"/>
</dbReference>
<evidence type="ECO:0000256" key="1">
    <source>
        <dbReference type="ARBA" id="ARBA00022686"/>
    </source>
</evidence>
<gene>
    <name evidence="3" type="ORF">F3B44_21195</name>
</gene>
<reference evidence="3 4" key="1">
    <citation type="journal article" date="2019" name="Nat. Med.">
        <title>A library of human gut bacterial isolates paired with longitudinal multiomics data enables mechanistic microbiome research.</title>
        <authorList>
            <person name="Poyet M."/>
            <person name="Groussin M."/>
            <person name="Gibbons S.M."/>
            <person name="Avila-Pacheco J."/>
            <person name="Jiang X."/>
            <person name="Kearney S.M."/>
            <person name="Perrotta A.R."/>
            <person name="Berdy B."/>
            <person name="Zhao S."/>
            <person name="Lieberman T.D."/>
            <person name="Swanson P.K."/>
            <person name="Smith M."/>
            <person name="Roesemann S."/>
            <person name="Alexander J.E."/>
            <person name="Rich S.A."/>
            <person name="Livny J."/>
            <person name="Vlamakis H."/>
            <person name="Clish C."/>
            <person name="Bullock K."/>
            <person name="Deik A."/>
            <person name="Scott J."/>
            <person name="Pierce K.A."/>
            <person name="Xavier R.J."/>
            <person name="Alm E.J."/>
        </authorList>
    </citation>
    <scope>NUCLEOTIDE SEQUENCE [LARGE SCALE GENOMIC DNA]</scope>
    <source>
        <strain evidence="3 4">BIOML-A106</strain>
    </source>
</reference>
<dbReference type="Gene3D" id="2.60.60.30">
    <property type="entry name" value="sav2460 like domains"/>
    <property type="match status" value="1"/>
</dbReference>
<evidence type="ECO:0000259" key="2">
    <source>
        <dbReference type="Pfam" id="PF02342"/>
    </source>
</evidence>
<dbReference type="CDD" id="cd06974">
    <property type="entry name" value="TerD_like"/>
    <property type="match status" value="1"/>
</dbReference>
<dbReference type="AlphaFoldDB" id="A0A5M5PMU1"/>
<dbReference type="EMBL" id="VWEQ01000027">
    <property type="protein sequence ID" value="KAA4748224.1"/>
    <property type="molecule type" value="Genomic_DNA"/>
</dbReference>
<dbReference type="Pfam" id="PF02342">
    <property type="entry name" value="TerD"/>
    <property type="match status" value="1"/>
</dbReference>
<comment type="caution">
    <text evidence="3">The sequence shown here is derived from an EMBL/GenBank/DDBJ whole genome shotgun (WGS) entry which is preliminary data.</text>
</comment>
<protein>
    <submittedName>
        <fullName evidence="3">TerD family protein</fullName>
    </submittedName>
</protein>
<dbReference type="InterPro" id="IPR051324">
    <property type="entry name" value="Stress/Tellurium_Resist"/>
</dbReference>
<dbReference type="PANTHER" id="PTHR32097:SF17">
    <property type="entry name" value="CAMP-BINDING PROTEIN 1-RELATED"/>
    <property type="match status" value="1"/>
</dbReference>
<sequence length="227" mass="25669">MAIRLEKGQRINLEKDNGAKLTSFCVGCNWGAIIVEKTGFLGFGTKKEELDVDVDLSCVMTDSNGKLVDALYSPLYKKEFFQAAGLPIGKDWSADKSMYHTPDDTEGDKGGDDGLDNEIITVDLTKVNPVIDQIFFFLNIYQPRNIDFQRIPYVAIRMYEGTPKKVKSIFAQYDVAKENQFMGKNALIMGKLYRRNGDWKFAAIGDAFDDQNDIRQTVKRILTSYSK</sequence>
<name>A0A5M5PMU1_BACFG</name>
<feature type="domain" description="TerD" evidence="2">
    <location>
        <begin position="1"/>
        <end position="210"/>
    </location>
</feature>
<proteinExistence type="predicted"/>
<dbReference type="RefSeq" id="WP_100720936.1">
    <property type="nucleotide sequence ID" value="NZ_CP131537.1"/>
</dbReference>
<evidence type="ECO:0000313" key="4">
    <source>
        <dbReference type="Proteomes" id="UP000479773"/>
    </source>
</evidence>
<evidence type="ECO:0000313" key="3">
    <source>
        <dbReference type="EMBL" id="KAA4748224.1"/>
    </source>
</evidence>
<dbReference type="Proteomes" id="UP000479773">
    <property type="component" value="Unassembled WGS sequence"/>
</dbReference>
<dbReference type="InterPro" id="IPR003325">
    <property type="entry name" value="TerD"/>
</dbReference>
<keyword evidence="1" id="KW-0778">Tellurium resistance</keyword>